<sequence length="290" mass="32328">MLLIINPYSGKIKIKGYLLEICQLFCQAGYEVTVHVTEKIREYVCSIMKNDCPYELIVCSGGDGSFNSFISGMMPFDSHPELGYIPSGSTNDFARSLNIPTNPADAARSIIKGSFRQLDIGKFNNVYFTYVASFGAFTECSYNTPQELKNHLGHMAYILSGITDISKIRSYHMKVETEDLSFEDDYIWGAVCNSTSIAGIIKLDNKIVDYNDGLFEVILIKSPKTLIDMTKIIVSLNSQDYNSDMITFFQGKDVCITSEDPIAWSLDGEYNPGGREVHITNIPGAIQIKC</sequence>
<evidence type="ECO:0000259" key="13">
    <source>
        <dbReference type="PROSITE" id="PS50146"/>
    </source>
</evidence>
<dbReference type="PANTHER" id="PTHR12358">
    <property type="entry name" value="SPHINGOSINE KINASE"/>
    <property type="match status" value="1"/>
</dbReference>
<feature type="domain" description="DAGKc" evidence="13">
    <location>
        <begin position="1"/>
        <end position="127"/>
    </location>
</feature>
<dbReference type="Pfam" id="PF19279">
    <property type="entry name" value="YegS_C"/>
    <property type="match status" value="1"/>
</dbReference>
<organism evidence="14 15">
    <name type="scientific">Candidatus Onthocola gallistercoris</name>
    <dbReference type="NCBI Taxonomy" id="2840876"/>
    <lineage>
        <taxon>Bacteria</taxon>
        <taxon>Bacillati</taxon>
        <taxon>Bacillota</taxon>
        <taxon>Bacilli</taxon>
        <taxon>Candidatus Onthocola</taxon>
    </lineage>
</organism>
<dbReference type="Gene3D" id="2.60.200.40">
    <property type="match status" value="1"/>
</dbReference>
<name>A0A9D1HHX9_9FIRM</name>
<keyword evidence="9" id="KW-0460">Magnesium</keyword>
<evidence type="ECO:0000256" key="3">
    <source>
        <dbReference type="ARBA" id="ARBA00022516"/>
    </source>
</evidence>
<dbReference type="GO" id="GO:0005886">
    <property type="term" value="C:plasma membrane"/>
    <property type="evidence" value="ECO:0007669"/>
    <property type="project" value="TreeGrafter"/>
</dbReference>
<dbReference type="Pfam" id="PF00781">
    <property type="entry name" value="DAGK_cat"/>
    <property type="match status" value="1"/>
</dbReference>
<evidence type="ECO:0000256" key="1">
    <source>
        <dbReference type="ARBA" id="ARBA00001946"/>
    </source>
</evidence>
<keyword evidence="5" id="KW-0479">Metal-binding</keyword>
<keyword evidence="11" id="KW-0594">Phospholipid biosynthesis</keyword>
<evidence type="ECO:0000256" key="5">
    <source>
        <dbReference type="ARBA" id="ARBA00022723"/>
    </source>
</evidence>
<keyword evidence="3" id="KW-0444">Lipid biosynthesis</keyword>
<protein>
    <submittedName>
        <fullName evidence="14">Diacylglycerol kinase family lipid kinase</fullName>
    </submittedName>
</protein>
<dbReference type="PANTHER" id="PTHR12358:SF106">
    <property type="entry name" value="LIPID KINASE YEGS"/>
    <property type="match status" value="1"/>
</dbReference>
<evidence type="ECO:0000256" key="8">
    <source>
        <dbReference type="ARBA" id="ARBA00022840"/>
    </source>
</evidence>
<keyword evidence="4" id="KW-0808">Transferase</keyword>
<evidence type="ECO:0000256" key="9">
    <source>
        <dbReference type="ARBA" id="ARBA00022842"/>
    </source>
</evidence>
<dbReference type="InterPro" id="IPR017438">
    <property type="entry name" value="ATP-NAD_kinase_N"/>
</dbReference>
<evidence type="ECO:0000256" key="11">
    <source>
        <dbReference type="ARBA" id="ARBA00023209"/>
    </source>
</evidence>
<dbReference type="AlphaFoldDB" id="A0A9D1HHX9"/>
<evidence type="ECO:0000256" key="12">
    <source>
        <dbReference type="ARBA" id="ARBA00023264"/>
    </source>
</evidence>
<evidence type="ECO:0000256" key="6">
    <source>
        <dbReference type="ARBA" id="ARBA00022741"/>
    </source>
</evidence>
<comment type="caution">
    <text evidence="14">The sequence shown here is derived from an EMBL/GenBank/DDBJ whole genome shotgun (WGS) entry which is preliminary data.</text>
</comment>
<dbReference type="GO" id="GO:0046872">
    <property type="term" value="F:metal ion binding"/>
    <property type="evidence" value="ECO:0007669"/>
    <property type="project" value="UniProtKB-KW"/>
</dbReference>
<dbReference type="InterPro" id="IPR005218">
    <property type="entry name" value="Diacylglycerol/lipid_kinase"/>
</dbReference>
<keyword evidence="12" id="KW-1208">Phospholipid metabolism</keyword>
<keyword evidence="7 14" id="KW-0418">Kinase</keyword>
<dbReference type="Gene3D" id="3.40.50.10330">
    <property type="entry name" value="Probable inorganic polyphosphate/atp-NAD kinase, domain 1"/>
    <property type="match status" value="1"/>
</dbReference>
<keyword evidence="8" id="KW-0067">ATP-binding</keyword>
<dbReference type="SUPFAM" id="SSF111331">
    <property type="entry name" value="NAD kinase/diacylglycerol kinase-like"/>
    <property type="match status" value="1"/>
</dbReference>
<reference evidence="14" key="1">
    <citation type="submission" date="2020-10" db="EMBL/GenBank/DDBJ databases">
        <authorList>
            <person name="Gilroy R."/>
        </authorList>
    </citation>
    <scope>NUCLEOTIDE SEQUENCE</scope>
    <source>
        <strain evidence="14">CHK187-14744</strain>
    </source>
</reference>
<comment type="similarity">
    <text evidence="2">Belongs to the diacylglycerol/lipid kinase family.</text>
</comment>
<evidence type="ECO:0000313" key="15">
    <source>
        <dbReference type="Proteomes" id="UP000824164"/>
    </source>
</evidence>
<dbReference type="Proteomes" id="UP000824164">
    <property type="component" value="Unassembled WGS sequence"/>
</dbReference>
<dbReference type="InterPro" id="IPR016064">
    <property type="entry name" value="NAD/diacylglycerol_kinase_sf"/>
</dbReference>
<evidence type="ECO:0000313" key="14">
    <source>
        <dbReference type="EMBL" id="HIU02467.1"/>
    </source>
</evidence>
<dbReference type="NCBIfam" id="TIGR00147">
    <property type="entry name" value="YegS/Rv2252/BmrU family lipid kinase"/>
    <property type="match status" value="1"/>
</dbReference>
<proteinExistence type="inferred from homology"/>
<dbReference type="GO" id="GO:0008654">
    <property type="term" value="P:phospholipid biosynthetic process"/>
    <property type="evidence" value="ECO:0007669"/>
    <property type="project" value="UniProtKB-KW"/>
</dbReference>
<dbReference type="InterPro" id="IPR050187">
    <property type="entry name" value="Lipid_Phosphate_FormReg"/>
</dbReference>
<gene>
    <name evidence="14" type="ORF">IAB63_04365</name>
</gene>
<keyword evidence="6" id="KW-0547">Nucleotide-binding</keyword>
<dbReference type="GO" id="GO:0004143">
    <property type="term" value="F:ATP-dependent diacylglycerol kinase activity"/>
    <property type="evidence" value="ECO:0007669"/>
    <property type="project" value="TreeGrafter"/>
</dbReference>
<dbReference type="InterPro" id="IPR001206">
    <property type="entry name" value="Diacylglycerol_kinase_cat_dom"/>
</dbReference>
<reference evidence="14" key="2">
    <citation type="journal article" date="2021" name="PeerJ">
        <title>Extensive microbial diversity within the chicken gut microbiome revealed by metagenomics and culture.</title>
        <authorList>
            <person name="Gilroy R."/>
            <person name="Ravi A."/>
            <person name="Getino M."/>
            <person name="Pursley I."/>
            <person name="Horton D.L."/>
            <person name="Alikhan N.F."/>
            <person name="Baker D."/>
            <person name="Gharbi K."/>
            <person name="Hall N."/>
            <person name="Watson M."/>
            <person name="Adriaenssens E.M."/>
            <person name="Foster-Nyarko E."/>
            <person name="Jarju S."/>
            <person name="Secka A."/>
            <person name="Antonio M."/>
            <person name="Oren A."/>
            <person name="Chaudhuri R.R."/>
            <person name="La Ragione R."/>
            <person name="Hildebrand F."/>
            <person name="Pallen M.J."/>
        </authorList>
    </citation>
    <scope>NUCLEOTIDE SEQUENCE</scope>
    <source>
        <strain evidence="14">CHK187-14744</strain>
    </source>
</reference>
<dbReference type="SMART" id="SM00046">
    <property type="entry name" value="DAGKc"/>
    <property type="match status" value="1"/>
</dbReference>
<evidence type="ECO:0000256" key="2">
    <source>
        <dbReference type="ARBA" id="ARBA00005983"/>
    </source>
</evidence>
<dbReference type="PROSITE" id="PS50146">
    <property type="entry name" value="DAGK"/>
    <property type="match status" value="1"/>
</dbReference>
<keyword evidence="10" id="KW-0443">Lipid metabolism</keyword>
<dbReference type="GO" id="GO:0005524">
    <property type="term" value="F:ATP binding"/>
    <property type="evidence" value="ECO:0007669"/>
    <property type="project" value="UniProtKB-KW"/>
</dbReference>
<evidence type="ECO:0000256" key="10">
    <source>
        <dbReference type="ARBA" id="ARBA00023098"/>
    </source>
</evidence>
<evidence type="ECO:0000256" key="4">
    <source>
        <dbReference type="ARBA" id="ARBA00022679"/>
    </source>
</evidence>
<accession>A0A9D1HHX9</accession>
<dbReference type="InterPro" id="IPR045540">
    <property type="entry name" value="YegS/DAGK_C"/>
</dbReference>
<comment type="cofactor">
    <cofactor evidence="1">
        <name>Mg(2+)</name>
        <dbReference type="ChEBI" id="CHEBI:18420"/>
    </cofactor>
</comment>
<evidence type="ECO:0000256" key="7">
    <source>
        <dbReference type="ARBA" id="ARBA00022777"/>
    </source>
</evidence>
<dbReference type="EMBL" id="DVLT01000031">
    <property type="protein sequence ID" value="HIU02467.1"/>
    <property type="molecule type" value="Genomic_DNA"/>
</dbReference>